<comment type="caution">
    <text evidence="2">The sequence shown here is derived from an EMBL/GenBank/DDBJ whole genome shotgun (WGS) entry which is preliminary data.</text>
</comment>
<evidence type="ECO:0000256" key="1">
    <source>
        <dbReference type="SAM" id="MobiDB-lite"/>
    </source>
</evidence>
<dbReference type="Proteomes" id="UP001201980">
    <property type="component" value="Unassembled WGS sequence"/>
</dbReference>
<protein>
    <submittedName>
        <fullName evidence="2">Uncharacterized protein</fullName>
    </submittedName>
</protein>
<gene>
    <name evidence="2" type="ORF">MKZ38_005529</name>
</gene>
<evidence type="ECO:0000313" key="3">
    <source>
        <dbReference type="Proteomes" id="UP001201980"/>
    </source>
</evidence>
<feature type="region of interest" description="Disordered" evidence="1">
    <location>
        <begin position="148"/>
        <end position="236"/>
    </location>
</feature>
<organism evidence="2 3">
    <name type="scientific">Zalerion maritima</name>
    <dbReference type="NCBI Taxonomy" id="339359"/>
    <lineage>
        <taxon>Eukaryota</taxon>
        <taxon>Fungi</taxon>
        <taxon>Dikarya</taxon>
        <taxon>Ascomycota</taxon>
        <taxon>Pezizomycotina</taxon>
        <taxon>Sordariomycetes</taxon>
        <taxon>Lulworthiomycetidae</taxon>
        <taxon>Lulworthiales</taxon>
        <taxon>Lulworthiaceae</taxon>
        <taxon>Zalerion</taxon>
    </lineage>
</organism>
<evidence type="ECO:0000313" key="2">
    <source>
        <dbReference type="EMBL" id="KAJ2905431.1"/>
    </source>
</evidence>
<sequence length="236" mass="27049">MSKRHRRRSTSLLKMDPDCAICRLPADADCGCEAKGLETAIKQAEQRIMHAMYMEIRTWVRQHAQDYVLAYFSQLSERRKAQHQQQIENLRSYAYHHYRAPPHPTDMQAADAQLKKGIDEDWQRSVQRYPEVLEYFFSLVEVTLPTENDPSVKDLPLGTLPIPRKVTRRSRSQAPATTIASGSAHDGGRDRIPRGRTPPALLEAARRTPGPPEQPRYHPRQIQPPPPGSAYNYPYN</sequence>
<accession>A0AAD5RXY5</accession>
<proteinExistence type="predicted"/>
<name>A0AAD5RXY5_9PEZI</name>
<keyword evidence="3" id="KW-1185">Reference proteome</keyword>
<dbReference type="EMBL" id="JAKWBI020000032">
    <property type="protein sequence ID" value="KAJ2905431.1"/>
    <property type="molecule type" value="Genomic_DNA"/>
</dbReference>
<feature type="compositionally biased region" description="Polar residues" evidence="1">
    <location>
        <begin position="172"/>
        <end position="181"/>
    </location>
</feature>
<dbReference type="AlphaFoldDB" id="A0AAD5RXY5"/>
<reference evidence="2" key="1">
    <citation type="submission" date="2022-07" db="EMBL/GenBank/DDBJ databases">
        <title>Draft genome sequence of Zalerion maritima ATCC 34329, a (micro)plastics degrading marine fungus.</title>
        <authorList>
            <person name="Paco A."/>
            <person name="Goncalves M.F.M."/>
            <person name="Rocha-Santos T.A.P."/>
            <person name="Alves A."/>
        </authorList>
    </citation>
    <scope>NUCLEOTIDE SEQUENCE</scope>
    <source>
        <strain evidence="2">ATCC 34329</strain>
    </source>
</reference>